<evidence type="ECO:0000256" key="9">
    <source>
        <dbReference type="ARBA" id="ARBA00048329"/>
    </source>
</evidence>
<dbReference type="PANTHER" id="PTHR44329:SF304">
    <property type="entry name" value="MITOGEN-ACTIVATED PROTEIN KINASE KINASE KINASE 13-LIKE ISOFORM X1"/>
    <property type="match status" value="1"/>
</dbReference>
<feature type="compositionally biased region" description="Basic residues" evidence="13">
    <location>
        <begin position="638"/>
        <end position="653"/>
    </location>
</feature>
<evidence type="ECO:0000256" key="12">
    <source>
        <dbReference type="ARBA" id="ARBA00080806"/>
    </source>
</evidence>
<dbReference type="EMBL" id="VIIS01000292">
    <property type="protein sequence ID" value="KAF0310773.1"/>
    <property type="molecule type" value="Genomic_DNA"/>
</dbReference>
<organism evidence="15 16">
    <name type="scientific">Amphibalanus amphitrite</name>
    <name type="common">Striped barnacle</name>
    <name type="synonym">Balanus amphitrite</name>
    <dbReference type="NCBI Taxonomy" id="1232801"/>
    <lineage>
        <taxon>Eukaryota</taxon>
        <taxon>Metazoa</taxon>
        <taxon>Ecdysozoa</taxon>
        <taxon>Arthropoda</taxon>
        <taxon>Crustacea</taxon>
        <taxon>Multicrustacea</taxon>
        <taxon>Cirripedia</taxon>
        <taxon>Thoracica</taxon>
        <taxon>Thoracicalcarea</taxon>
        <taxon>Balanomorpha</taxon>
        <taxon>Balanoidea</taxon>
        <taxon>Balanidae</taxon>
        <taxon>Amphibalaninae</taxon>
        <taxon>Amphibalanus</taxon>
    </lineage>
</organism>
<dbReference type="Gene3D" id="1.10.510.10">
    <property type="entry name" value="Transferase(Phosphotransferase) domain 1"/>
    <property type="match status" value="1"/>
</dbReference>
<dbReference type="Gene3D" id="3.30.200.20">
    <property type="entry name" value="Phosphorylase Kinase, domain 1"/>
    <property type="match status" value="1"/>
</dbReference>
<evidence type="ECO:0000256" key="5">
    <source>
        <dbReference type="ARBA" id="ARBA00022741"/>
    </source>
</evidence>
<dbReference type="Proteomes" id="UP000440578">
    <property type="component" value="Unassembled WGS sequence"/>
</dbReference>
<feature type="compositionally biased region" description="Low complexity" evidence="13">
    <location>
        <begin position="29"/>
        <end position="44"/>
    </location>
</feature>
<comment type="caution">
    <text evidence="15">The sequence shown here is derived from an EMBL/GenBank/DDBJ whole genome shotgun (WGS) entry which is preliminary data.</text>
</comment>
<comment type="similarity">
    <text evidence="1">Belongs to the protein kinase superfamily. STE Ser/Thr protein kinase family. MAP kinase kinase kinase subfamily.</text>
</comment>
<keyword evidence="6 15" id="KW-0418">Kinase</keyword>
<dbReference type="SMART" id="SM00220">
    <property type="entry name" value="S_TKc"/>
    <property type="match status" value="1"/>
</dbReference>
<evidence type="ECO:0000256" key="8">
    <source>
        <dbReference type="ARBA" id="ARBA00047559"/>
    </source>
</evidence>
<feature type="compositionally biased region" description="Basic and acidic residues" evidence="13">
    <location>
        <begin position="678"/>
        <end position="695"/>
    </location>
</feature>
<evidence type="ECO:0000313" key="16">
    <source>
        <dbReference type="Proteomes" id="UP000440578"/>
    </source>
</evidence>
<evidence type="ECO:0000259" key="14">
    <source>
        <dbReference type="PROSITE" id="PS50011"/>
    </source>
</evidence>
<protein>
    <recommendedName>
        <fullName evidence="10">Mitogen-activated protein kinase kinase kinase dlk-1</fullName>
        <ecNumber evidence="2">2.7.11.25</ecNumber>
    </recommendedName>
    <alternativeName>
        <fullName evidence="12">DAP kinase-like kinase</fullName>
    </alternativeName>
    <alternativeName>
        <fullName evidence="11">Death-associated protein kinase-like kinase</fullName>
    </alternativeName>
</protein>
<feature type="region of interest" description="Disordered" evidence="13">
    <location>
        <begin position="29"/>
        <end position="57"/>
    </location>
</feature>
<dbReference type="Pfam" id="PF07714">
    <property type="entry name" value="PK_Tyr_Ser-Thr"/>
    <property type="match status" value="1"/>
</dbReference>
<dbReference type="CDD" id="cd14059">
    <property type="entry name" value="STKc_MAP3K12_13"/>
    <property type="match status" value="1"/>
</dbReference>
<keyword evidence="3" id="KW-0723">Serine/threonine-protein kinase</keyword>
<dbReference type="FunFam" id="1.10.510.10:FF:000087">
    <property type="entry name" value="Mitogen-activated protein kinase kinase kinase 12"/>
    <property type="match status" value="1"/>
</dbReference>
<accession>A0A6A4WY00</accession>
<dbReference type="AlphaFoldDB" id="A0A6A4WY00"/>
<name>A0A6A4WY00_AMPAM</name>
<feature type="region of interest" description="Disordered" evidence="13">
    <location>
        <begin position="467"/>
        <end position="528"/>
    </location>
</feature>
<proteinExistence type="inferred from homology"/>
<dbReference type="OrthoDB" id="339325at2759"/>
<keyword evidence="16" id="KW-1185">Reference proteome</keyword>
<sequence>MVGLARSEGDAMQPGVLKLEKELMQLTLSSPASLSPPGGPLEPASDPDTSPDQAGMQVGYREGRGVPPTGLMEGIFGCLRPVWTIISAKKAMAAPENWEVPFEHISDLQWLGSGAQGAVFRGSLRGETVAVKKVREHKETDIRHLRRLNHPNIVQFKGVSTQAPCFCIIMEYCPYGSLYDHLKDGKEIAPKRLVDWTKQIATAMSYLHQHKIIHRDLKSPNILIGSSESIKISDFGTSREWNNMSTRMSFAGTVAWMAPEVIRNEPCSEKVDVWSFGVVLWELLTCEMPYSDVDSSAIIWGVGSNSLHLPVPQTCPDGFKLLVKQCLSAKPRNRPSFRHILMHLDIASIEVVNIPCDVYFRTQALWRREVKAHMERVRSERASIQQGGEELVRKRREELRHAQDIRQHYERKLERANNLYLELSTCLLQLEQQQREMNVMAQRTSRSARGPGALSLEAGTSRRAQAMLRSPDPLPPSPSRKLTDGCTQTPPDGRPERPLTLALETRLADNGNDTTTTTTTTVPGGRLPDEANHNWQLATRGAGQLLAAADSGNGNIPGALASRRCILLDDSDNDACFVQPSPSRRSFVRVHYSRHLSSSGESDCDVHTAPLPARRRQLRNALIARQSESDDGGEAPALRRKCVTRRPVTRTRARPPSARLPDYPPTESVCAKRPLSSGDEREPDAATSEGSRELSSEETVGSRRRPTSDSLYSDSEPVGAVSQSLQLR</sequence>
<evidence type="ECO:0000256" key="7">
    <source>
        <dbReference type="ARBA" id="ARBA00022840"/>
    </source>
</evidence>
<feature type="region of interest" description="Disordered" evidence="13">
    <location>
        <begin position="624"/>
        <end position="728"/>
    </location>
</feature>
<dbReference type="GO" id="GO:0006950">
    <property type="term" value="P:response to stress"/>
    <property type="evidence" value="ECO:0007669"/>
    <property type="project" value="UniProtKB-ARBA"/>
</dbReference>
<dbReference type="GO" id="GO:0005524">
    <property type="term" value="F:ATP binding"/>
    <property type="evidence" value="ECO:0007669"/>
    <property type="project" value="UniProtKB-KW"/>
</dbReference>
<dbReference type="PROSITE" id="PS00108">
    <property type="entry name" value="PROTEIN_KINASE_ST"/>
    <property type="match status" value="1"/>
</dbReference>
<evidence type="ECO:0000256" key="13">
    <source>
        <dbReference type="SAM" id="MobiDB-lite"/>
    </source>
</evidence>
<dbReference type="InterPro" id="IPR051681">
    <property type="entry name" value="Ser/Thr_Kinases-Pseudokinases"/>
</dbReference>
<comment type="catalytic activity">
    <reaction evidence="8">
        <text>L-threonyl-[protein] + ATP = O-phospho-L-threonyl-[protein] + ADP + H(+)</text>
        <dbReference type="Rhea" id="RHEA:46608"/>
        <dbReference type="Rhea" id="RHEA-COMP:11060"/>
        <dbReference type="Rhea" id="RHEA-COMP:11605"/>
        <dbReference type="ChEBI" id="CHEBI:15378"/>
        <dbReference type="ChEBI" id="CHEBI:30013"/>
        <dbReference type="ChEBI" id="CHEBI:30616"/>
        <dbReference type="ChEBI" id="CHEBI:61977"/>
        <dbReference type="ChEBI" id="CHEBI:456216"/>
        <dbReference type="EC" id="2.7.11.25"/>
    </reaction>
</comment>
<reference evidence="15 16" key="1">
    <citation type="submission" date="2019-07" db="EMBL/GenBank/DDBJ databases">
        <title>Draft genome assembly of a fouling barnacle, Amphibalanus amphitrite (Darwin, 1854): The first reference genome for Thecostraca.</title>
        <authorList>
            <person name="Kim W."/>
        </authorList>
    </citation>
    <scope>NUCLEOTIDE SEQUENCE [LARGE SCALE GENOMIC DNA]</scope>
    <source>
        <strain evidence="15">SNU_AA5</strain>
        <tissue evidence="15">Soma without cirri and trophi</tissue>
    </source>
</reference>
<gene>
    <name evidence="15" type="primary">MAP3K12_1</name>
    <name evidence="15" type="ORF">FJT64_001968</name>
</gene>
<dbReference type="InterPro" id="IPR011009">
    <property type="entry name" value="Kinase-like_dom_sf"/>
</dbReference>
<feature type="domain" description="Protein kinase" evidence="14">
    <location>
        <begin position="105"/>
        <end position="346"/>
    </location>
</feature>
<evidence type="ECO:0000256" key="1">
    <source>
        <dbReference type="ARBA" id="ARBA00006529"/>
    </source>
</evidence>
<dbReference type="InterPro" id="IPR001245">
    <property type="entry name" value="Ser-Thr/Tyr_kinase_cat_dom"/>
</dbReference>
<keyword evidence="7" id="KW-0067">ATP-binding</keyword>
<evidence type="ECO:0000256" key="11">
    <source>
        <dbReference type="ARBA" id="ARBA00077446"/>
    </source>
</evidence>
<dbReference type="EC" id="2.7.11.25" evidence="2"/>
<dbReference type="InterPro" id="IPR008271">
    <property type="entry name" value="Ser/Thr_kinase_AS"/>
</dbReference>
<evidence type="ECO:0000256" key="6">
    <source>
        <dbReference type="ARBA" id="ARBA00022777"/>
    </source>
</evidence>
<dbReference type="PROSITE" id="PS50011">
    <property type="entry name" value="PROTEIN_KINASE_DOM"/>
    <property type="match status" value="1"/>
</dbReference>
<dbReference type="SUPFAM" id="SSF56112">
    <property type="entry name" value="Protein kinase-like (PK-like)"/>
    <property type="match status" value="1"/>
</dbReference>
<dbReference type="PANTHER" id="PTHR44329">
    <property type="entry name" value="SERINE/THREONINE-PROTEIN KINASE TNNI3K-RELATED"/>
    <property type="match status" value="1"/>
</dbReference>
<evidence type="ECO:0000256" key="10">
    <source>
        <dbReference type="ARBA" id="ARBA00074193"/>
    </source>
</evidence>
<dbReference type="InterPro" id="IPR000719">
    <property type="entry name" value="Prot_kinase_dom"/>
</dbReference>
<keyword evidence="4" id="KW-0808">Transferase</keyword>
<evidence type="ECO:0000256" key="3">
    <source>
        <dbReference type="ARBA" id="ARBA00022527"/>
    </source>
</evidence>
<dbReference type="GO" id="GO:0005737">
    <property type="term" value="C:cytoplasm"/>
    <property type="evidence" value="ECO:0007669"/>
    <property type="project" value="TreeGrafter"/>
</dbReference>
<evidence type="ECO:0000256" key="2">
    <source>
        <dbReference type="ARBA" id="ARBA00012406"/>
    </source>
</evidence>
<keyword evidence="5" id="KW-0547">Nucleotide-binding</keyword>
<comment type="catalytic activity">
    <reaction evidence="9">
        <text>L-seryl-[protein] + ATP = O-phospho-L-seryl-[protein] + ADP + H(+)</text>
        <dbReference type="Rhea" id="RHEA:17989"/>
        <dbReference type="Rhea" id="RHEA-COMP:9863"/>
        <dbReference type="Rhea" id="RHEA-COMP:11604"/>
        <dbReference type="ChEBI" id="CHEBI:15378"/>
        <dbReference type="ChEBI" id="CHEBI:29999"/>
        <dbReference type="ChEBI" id="CHEBI:30616"/>
        <dbReference type="ChEBI" id="CHEBI:83421"/>
        <dbReference type="ChEBI" id="CHEBI:456216"/>
        <dbReference type="EC" id="2.7.11.25"/>
    </reaction>
</comment>
<evidence type="ECO:0000313" key="15">
    <source>
        <dbReference type="EMBL" id="KAF0310773.1"/>
    </source>
</evidence>
<evidence type="ECO:0000256" key="4">
    <source>
        <dbReference type="ARBA" id="ARBA00022679"/>
    </source>
</evidence>
<dbReference type="PRINTS" id="PR00109">
    <property type="entry name" value="TYRKINASE"/>
</dbReference>
<dbReference type="GO" id="GO:0004709">
    <property type="term" value="F:MAP kinase kinase kinase activity"/>
    <property type="evidence" value="ECO:0007669"/>
    <property type="project" value="UniProtKB-EC"/>
</dbReference>